<keyword evidence="2" id="KW-1185">Reference proteome</keyword>
<proteinExistence type="predicted"/>
<reference evidence="1" key="1">
    <citation type="submission" date="2020-03" db="EMBL/GenBank/DDBJ databases">
        <authorList>
            <person name="Weist P."/>
        </authorList>
    </citation>
    <scope>NUCLEOTIDE SEQUENCE</scope>
</reference>
<evidence type="ECO:0000313" key="2">
    <source>
        <dbReference type="Proteomes" id="UP001153269"/>
    </source>
</evidence>
<sequence>MADTRATQRPSPAYEIGLCCSSPWERATDDPPDTALPSVTKQCSKAVPDPGLGAALLALCGWEGGLQDEELQPYTCSAVEHSSLKPHRLFILSHAAVLSTLSLNPLVLMDGPVKASQDAGNRITANQILDREGEEEKKSVARSS</sequence>
<dbReference type="AlphaFoldDB" id="A0A9N7TTY8"/>
<accession>A0A9N7TTY8</accession>
<organism evidence="1 2">
    <name type="scientific">Pleuronectes platessa</name>
    <name type="common">European plaice</name>
    <dbReference type="NCBI Taxonomy" id="8262"/>
    <lineage>
        <taxon>Eukaryota</taxon>
        <taxon>Metazoa</taxon>
        <taxon>Chordata</taxon>
        <taxon>Craniata</taxon>
        <taxon>Vertebrata</taxon>
        <taxon>Euteleostomi</taxon>
        <taxon>Actinopterygii</taxon>
        <taxon>Neopterygii</taxon>
        <taxon>Teleostei</taxon>
        <taxon>Neoteleostei</taxon>
        <taxon>Acanthomorphata</taxon>
        <taxon>Carangaria</taxon>
        <taxon>Pleuronectiformes</taxon>
        <taxon>Pleuronectoidei</taxon>
        <taxon>Pleuronectidae</taxon>
        <taxon>Pleuronectes</taxon>
    </lineage>
</organism>
<name>A0A9N7TTY8_PLEPL</name>
<gene>
    <name evidence="1" type="ORF">PLEPLA_LOCUS6709</name>
</gene>
<dbReference type="EMBL" id="CADEAL010000347">
    <property type="protein sequence ID" value="CAB1418882.1"/>
    <property type="molecule type" value="Genomic_DNA"/>
</dbReference>
<evidence type="ECO:0000313" key="1">
    <source>
        <dbReference type="EMBL" id="CAB1418882.1"/>
    </source>
</evidence>
<comment type="caution">
    <text evidence="1">The sequence shown here is derived from an EMBL/GenBank/DDBJ whole genome shotgun (WGS) entry which is preliminary data.</text>
</comment>
<protein>
    <submittedName>
        <fullName evidence="1">Uncharacterized protein</fullName>
    </submittedName>
</protein>
<dbReference type="Proteomes" id="UP001153269">
    <property type="component" value="Unassembled WGS sequence"/>
</dbReference>